<organism evidence="9 10">
    <name type="scientific">Marinomonas pollencensis</name>
    <dbReference type="NCBI Taxonomy" id="491954"/>
    <lineage>
        <taxon>Bacteria</taxon>
        <taxon>Pseudomonadati</taxon>
        <taxon>Pseudomonadota</taxon>
        <taxon>Gammaproteobacteria</taxon>
        <taxon>Oceanospirillales</taxon>
        <taxon>Oceanospirillaceae</taxon>
        <taxon>Marinomonas</taxon>
    </lineage>
</organism>
<name>A0A3E0DQ55_9GAMM</name>
<dbReference type="SUPFAM" id="SSF53383">
    <property type="entry name" value="PLP-dependent transferases"/>
    <property type="match status" value="1"/>
</dbReference>
<evidence type="ECO:0000256" key="5">
    <source>
        <dbReference type="ARBA" id="ARBA00023015"/>
    </source>
</evidence>
<evidence type="ECO:0000256" key="1">
    <source>
        <dbReference type="ARBA" id="ARBA00005384"/>
    </source>
</evidence>
<evidence type="ECO:0000256" key="4">
    <source>
        <dbReference type="ARBA" id="ARBA00022898"/>
    </source>
</evidence>
<dbReference type="InterPro" id="IPR015422">
    <property type="entry name" value="PyrdxlP-dep_Trfase_small"/>
</dbReference>
<evidence type="ECO:0000256" key="6">
    <source>
        <dbReference type="ARBA" id="ARBA00023125"/>
    </source>
</evidence>
<dbReference type="InterPro" id="IPR015421">
    <property type="entry name" value="PyrdxlP-dep_Trfase_major"/>
</dbReference>
<dbReference type="InterPro" id="IPR036390">
    <property type="entry name" value="WH_DNA-bd_sf"/>
</dbReference>
<dbReference type="SMART" id="SM00345">
    <property type="entry name" value="HTH_GNTR"/>
    <property type="match status" value="1"/>
</dbReference>
<dbReference type="PROSITE" id="PS50949">
    <property type="entry name" value="HTH_GNTR"/>
    <property type="match status" value="1"/>
</dbReference>
<dbReference type="Gene3D" id="3.90.1150.10">
    <property type="entry name" value="Aspartate Aminotransferase, domain 1"/>
    <property type="match status" value="1"/>
</dbReference>
<keyword evidence="10" id="KW-1185">Reference proteome</keyword>
<dbReference type="GO" id="GO:0003700">
    <property type="term" value="F:DNA-binding transcription factor activity"/>
    <property type="evidence" value="ECO:0007669"/>
    <property type="project" value="InterPro"/>
</dbReference>
<dbReference type="CDD" id="cd07377">
    <property type="entry name" value="WHTH_GntR"/>
    <property type="match status" value="1"/>
</dbReference>
<accession>A0A3E0DQ55</accession>
<comment type="similarity">
    <text evidence="1">In the C-terminal section; belongs to the class-I pyridoxal-phosphate-dependent aminotransferase family.</text>
</comment>
<dbReference type="Gene3D" id="1.10.10.10">
    <property type="entry name" value="Winged helix-like DNA-binding domain superfamily/Winged helix DNA-binding domain"/>
    <property type="match status" value="1"/>
</dbReference>
<keyword evidence="7" id="KW-0804">Transcription</keyword>
<comment type="caution">
    <text evidence="9">The sequence shown here is derived from an EMBL/GenBank/DDBJ whole genome shotgun (WGS) entry which is preliminary data.</text>
</comment>
<dbReference type="RefSeq" id="WP_115897028.1">
    <property type="nucleotide sequence ID" value="NZ_QUNG01000003.1"/>
</dbReference>
<dbReference type="InterPro" id="IPR000524">
    <property type="entry name" value="Tscrpt_reg_HTH_GntR"/>
</dbReference>
<dbReference type="InterPro" id="IPR051446">
    <property type="entry name" value="HTH_trans_reg/aminotransferase"/>
</dbReference>
<evidence type="ECO:0000256" key="2">
    <source>
        <dbReference type="ARBA" id="ARBA00022576"/>
    </source>
</evidence>
<reference evidence="9 10" key="1">
    <citation type="submission" date="2018-08" db="EMBL/GenBank/DDBJ databases">
        <title>Genomic Encyclopedia of Type Strains, Phase III (KMG-III): the genomes of soil and plant-associated and newly described type strains.</title>
        <authorList>
            <person name="Whitman W."/>
        </authorList>
    </citation>
    <scope>NUCLEOTIDE SEQUENCE [LARGE SCALE GENOMIC DNA]</scope>
    <source>
        <strain evidence="9 10">CECT 7375</strain>
    </source>
</reference>
<keyword evidence="2" id="KW-0032">Aminotransferase</keyword>
<gene>
    <name evidence="9" type="ORF">DFP81_103286</name>
</gene>
<dbReference type="Pfam" id="PF00392">
    <property type="entry name" value="GntR"/>
    <property type="match status" value="1"/>
</dbReference>
<evidence type="ECO:0000256" key="3">
    <source>
        <dbReference type="ARBA" id="ARBA00022679"/>
    </source>
</evidence>
<evidence type="ECO:0000313" key="9">
    <source>
        <dbReference type="EMBL" id="REG85087.1"/>
    </source>
</evidence>
<keyword evidence="6" id="KW-0238">DNA-binding</keyword>
<evidence type="ECO:0000313" key="10">
    <source>
        <dbReference type="Proteomes" id="UP000256542"/>
    </source>
</evidence>
<keyword evidence="4" id="KW-0663">Pyridoxal phosphate</keyword>
<dbReference type="InterPro" id="IPR036388">
    <property type="entry name" value="WH-like_DNA-bd_sf"/>
</dbReference>
<dbReference type="PANTHER" id="PTHR46577:SF2">
    <property type="entry name" value="TRANSCRIPTIONAL REGULATORY PROTEIN"/>
    <property type="match status" value="1"/>
</dbReference>
<dbReference type="Proteomes" id="UP000256542">
    <property type="component" value="Unassembled WGS sequence"/>
</dbReference>
<feature type="domain" description="HTH gntR-type" evidence="8">
    <location>
        <begin position="3"/>
        <end position="71"/>
    </location>
</feature>
<dbReference type="GO" id="GO:0030170">
    <property type="term" value="F:pyridoxal phosphate binding"/>
    <property type="evidence" value="ECO:0007669"/>
    <property type="project" value="InterPro"/>
</dbReference>
<dbReference type="PANTHER" id="PTHR46577">
    <property type="entry name" value="HTH-TYPE TRANSCRIPTIONAL REGULATORY PROTEIN GABR"/>
    <property type="match status" value="1"/>
</dbReference>
<sequence>MDQPLYEQVAQQIEKQILAGTFLPNTRIPSLRKSSKQFNVSIATVMQAFSLLEDRGLIKARPQKGYFVQSHQPNSDAAQITPKKYDGHMHRLLNQLLHASQDKNIAPFGAAIPYSDFLPIKQLQRSVVRLMRADPEICSSYEFTPGSLELRRQIAIRMLDTGCRLQADDITITLGCQNAIMLALQATTQPGDTIAIESPAYHGVLQAIEVLHLKAIEIPCSEDTGIDLQQLEQAAQQWPIKACIVTPNNQNPTGATLSSHARQHLLNIASRHDIALIEDDVYGELGYQEQREAALKANDHEGRVLYCSSFSKSIAPGFRVGWIVGGRYQDKIEHYAYVQSLAIPTVTQTAIAHFLEHGAYDRHLRKTRQRYQANLARCQTLVLDAFPDGTRVSHPSGGCLLWVTLPDAVDAMQLYQQAMAQKIGLLPGLAFSLSNQFSHHLRLNYAVLWDQKNLQALSDLGSLVHALQNDVLTDNDIYQHSPT</sequence>
<evidence type="ECO:0000256" key="7">
    <source>
        <dbReference type="ARBA" id="ARBA00023163"/>
    </source>
</evidence>
<evidence type="ECO:0000259" key="8">
    <source>
        <dbReference type="PROSITE" id="PS50949"/>
    </source>
</evidence>
<dbReference type="EMBL" id="QUNG01000003">
    <property type="protein sequence ID" value="REG85087.1"/>
    <property type="molecule type" value="Genomic_DNA"/>
</dbReference>
<dbReference type="SUPFAM" id="SSF46785">
    <property type="entry name" value="Winged helix' DNA-binding domain"/>
    <property type="match status" value="1"/>
</dbReference>
<keyword evidence="3" id="KW-0808">Transferase</keyword>
<dbReference type="CDD" id="cd00609">
    <property type="entry name" value="AAT_like"/>
    <property type="match status" value="1"/>
</dbReference>
<dbReference type="Gene3D" id="3.40.640.10">
    <property type="entry name" value="Type I PLP-dependent aspartate aminotransferase-like (Major domain)"/>
    <property type="match status" value="1"/>
</dbReference>
<dbReference type="OrthoDB" id="9804020at2"/>
<dbReference type="GO" id="GO:0003677">
    <property type="term" value="F:DNA binding"/>
    <property type="evidence" value="ECO:0007669"/>
    <property type="project" value="UniProtKB-KW"/>
</dbReference>
<dbReference type="GO" id="GO:0008483">
    <property type="term" value="F:transaminase activity"/>
    <property type="evidence" value="ECO:0007669"/>
    <property type="project" value="UniProtKB-KW"/>
</dbReference>
<dbReference type="Pfam" id="PF00155">
    <property type="entry name" value="Aminotran_1_2"/>
    <property type="match status" value="1"/>
</dbReference>
<protein>
    <submittedName>
        <fullName evidence="9">GntR family transcriptional regulator</fullName>
    </submittedName>
</protein>
<proteinExistence type="inferred from homology"/>
<dbReference type="FunFam" id="3.40.640.10:FF:000023">
    <property type="entry name" value="Transcriptional regulator, GntR family"/>
    <property type="match status" value="1"/>
</dbReference>
<dbReference type="InterPro" id="IPR015424">
    <property type="entry name" value="PyrdxlP-dep_Trfase"/>
</dbReference>
<keyword evidence="5" id="KW-0805">Transcription regulation</keyword>
<dbReference type="AlphaFoldDB" id="A0A3E0DQ55"/>
<dbReference type="InterPro" id="IPR004839">
    <property type="entry name" value="Aminotransferase_I/II_large"/>
</dbReference>